<dbReference type="EC" id="3.4.11.5" evidence="5"/>
<evidence type="ECO:0000256" key="8">
    <source>
        <dbReference type="ARBA" id="ARBA00022670"/>
    </source>
</evidence>
<dbReference type="GO" id="GO:0070006">
    <property type="term" value="F:metalloaminopeptidase activity"/>
    <property type="evidence" value="ECO:0007669"/>
    <property type="project" value="InterPro"/>
</dbReference>
<evidence type="ECO:0000256" key="2">
    <source>
        <dbReference type="ARBA" id="ARBA00001585"/>
    </source>
</evidence>
<evidence type="ECO:0000256" key="17">
    <source>
        <dbReference type="ARBA" id="ARBA00045966"/>
    </source>
</evidence>
<dbReference type="InterPro" id="IPR008283">
    <property type="entry name" value="Peptidase_M17_N"/>
</dbReference>
<feature type="domain" description="Cytosol aminopeptidase" evidence="20">
    <location>
        <begin position="355"/>
        <end position="362"/>
    </location>
</feature>
<evidence type="ECO:0000256" key="10">
    <source>
        <dbReference type="ARBA" id="ARBA00023511"/>
    </source>
</evidence>
<dbReference type="SUPFAM" id="SSF53187">
    <property type="entry name" value="Zn-dependent exopeptidases"/>
    <property type="match status" value="1"/>
</dbReference>
<dbReference type="PANTHER" id="PTHR11963">
    <property type="entry name" value="LEUCINE AMINOPEPTIDASE-RELATED"/>
    <property type="match status" value="1"/>
</dbReference>
<comment type="similarity">
    <text evidence="3">Belongs to the peptidase M17 family.</text>
</comment>
<sequence length="512" mass="54982">MAIFRVLLPRYSSLVHRGRFYSSMSELRGLVLGAYATENDKVNKLTPFAQKFNDQVTSGKLLEQINVAGPLKVGQTRILWNSSPKYPLVAVTGLGDATSWDILDGLDGARENVRIAAGAGVKALAAEKVAHVEIEDFNGQAEAAAEGATLAAYRFQEYKKPEARKTVAQVSLAADASGSGDFKRGVVTARAQNWSRLLMETPANLMTPTIFAEEVRKKLTPLGVEVVPHDKKWASDLGMESFLSVSKGSDEPPVFLEITYNGAGTDQKPICLVGKGITFDSGGISIKPSAKMDEMRADMGGGSVVVGTVAALAELGAKINVKGLVPLCENLPNGRANKPGDVVRAMNGKSICIDNTDAEGRLILCDAICYAERFSPRYIVDLATLTGAIRVALGLCVTGAFSTCDNLYGHLSSAGSKTGDRVWRMPIFKHYSTNMTDYSGYDLNNLGKGLGAGSCTAAAFLREFVPKNVPWMHLDIAGVMNGCEDQSYLVEKGMTGRPVRTMVEFIYREAGL</sequence>
<evidence type="ECO:0000256" key="16">
    <source>
        <dbReference type="ARBA" id="ARBA00033172"/>
    </source>
</evidence>
<keyword evidence="8" id="KW-0645">Protease</keyword>
<evidence type="ECO:0000256" key="13">
    <source>
        <dbReference type="ARBA" id="ARBA00030930"/>
    </source>
</evidence>
<evidence type="ECO:0000256" key="4">
    <source>
        <dbReference type="ARBA" id="ARBA00012565"/>
    </source>
</evidence>
<evidence type="ECO:0000256" key="18">
    <source>
        <dbReference type="ARBA" id="ARBA00047881"/>
    </source>
</evidence>
<dbReference type="Pfam" id="PF02789">
    <property type="entry name" value="Peptidase_M17_N"/>
    <property type="match status" value="1"/>
</dbReference>
<keyword evidence="7 21" id="KW-0031">Aminopeptidase</keyword>
<dbReference type="PANTHER" id="PTHR11963:SF23">
    <property type="entry name" value="CYTOSOL AMINOPEPTIDASE"/>
    <property type="match status" value="1"/>
</dbReference>
<dbReference type="InterPro" id="IPR023042">
    <property type="entry name" value="Peptidase_M17_leu_NH2_pept"/>
</dbReference>
<evidence type="ECO:0000256" key="11">
    <source>
        <dbReference type="ARBA" id="ARBA00023625"/>
    </source>
</evidence>
<evidence type="ECO:0000256" key="6">
    <source>
        <dbReference type="ARBA" id="ARBA00014190"/>
    </source>
</evidence>
<comment type="catalytic activity">
    <reaction evidence="19">
        <text>L-cysteinylglycine + H2O = L-cysteine + glycine</text>
        <dbReference type="Rhea" id="RHEA:28783"/>
        <dbReference type="ChEBI" id="CHEBI:15377"/>
        <dbReference type="ChEBI" id="CHEBI:35235"/>
        <dbReference type="ChEBI" id="CHEBI:57305"/>
        <dbReference type="ChEBI" id="CHEBI:61694"/>
    </reaction>
    <physiologicalReaction direction="left-to-right" evidence="19">
        <dbReference type="Rhea" id="RHEA:28784"/>
    </physiologicalReaction>
</comment>
<dbReference type="GO" id="GO:0005737">
    <property type="term" value="C:cytoplasm"/>
    <property type="evidence" value="ECO:0007669"/>
    <property type="project" value="InterPro"/>
</dbReference>
<evidence type="ECO:0000256" key="19">
    <source>
        <dbReference type="ARBA" id="ARBA00049107"/>
    </source>
</evidence>
<protein>
    <recommendedName>
        <fullName evidence="6">Cytosol aminopeptidase</fullName>
        <ecNumber evidence="4">3.4.11.1</ecNumber>
        <ecNumber evidence="5">3.4.11.5</ecNumber>
        <ecNumber evidence="11">3.4.13.23</ecNumber>
    </recommendedName>
    <alternativeName>
        <fullName evidence="14">Cysteinylglycine-S-conjugate dipeptidase</fullName>
    </alternativeName>
    <alternativeName>
        <fullName evidence="15">Leucine aminopeptidase 3</fullName>
    </alternativeName>
    <alternativeName>
        <fullName evidence="16">Leucyl aminopeptidase</fullName>
    </alternativeName>
    <alternativeName>
        <fullName evidence="13">Proline aminopeptidase</fullName>
    </alternativeName>
    <alternativeName>
        <fullName evidence="12">Prolyl aminopeptidase</fullName>
    </alternativeName>
</protein>
<evidence type="ECO:0000256" key="5">
    <source>
        <dbReference type="ARBA" id="ARBA00012568"/>
    </source>
</evidence>
<dbReference type="InterPro" id="IPR011356">
    <property type="entry name" value="Leucine_aapep/pepB"/>
</dbReference>
<dbReference type="InterPro" id="IPR000819">
    <property type="entry name" value="Peptidase_M17_C"/>
</dbReference>
<evidence type="ECO:0000256" key="1">
    <source>
        <dbReference type="ARBA" id="ARBA00000135"/>
    </source>
</evidence>
<keyword evidence="9" id="KW-0378">Hydrolase</keyword>
<comment type="function">
    <text evidence="17">Cytosolic metallopeptidase that catalyzes the removal of unsubstituted N-terminal hydrophobic amino acids from various peptides. The presence of Zn(2+) ions is essential for the peptidase activity, and the association with other cofactors can modulate the substrate spectificity of the enzyme. For instance, in the presence of Mn(2+), it displays a specific Cys-Gly hydrolyzing activity of Cys-Gly-S-conjugates. Involved in the metabolism of glutathione and in the degradation of glutathione S-conjugates, which may play a role in the control of the cell redox status.</text>
</comment>
<evidence type="ECO:0000256" key="12">
    <source>
        <dbReference type="ARBA" id="ARBA00029605"/>
    </source>
</evidence>
<evidence type="ECO:0000313" key="21">
    <source>
        <dbReference type="EMBL" id="JAV12993.1"/>
    </source>
</evidence>
<evidence type="ECO:0000256" key="9">
    <source>
        <dbReference type="ARBA" id="ARBA00022801"/>
    </source>
</evidence>
<comment type="catalytic activity">
    <reaction evidence="1">
        <text>Release of an N-terminal amino acid, Xaa-|-Yaa-, in which Xaa is preferably Leu, but may be other amino acids including Pro although not Arg or Lys, and Yaa may be Pro. Amino acid amides and methyl esters are also readily hydrolyzed, but rates on arylamides are exceedingly low.</text>
        <dbReference type="EC" id="3.4.11.1"/>
    </reaction>
</comment>
<dbReference type="Pfam" id="PF00883">
    <property type="entry name" value="Peptidase_M17"/>
    <property type="match status" value="1"/>
</dbReference>
<evidence type="ECO:0000259" key="20">
    <source>
        <dbReference type="PROSITE" id="PS00631"/>
    </source>
</evidence>
<dbReference type="PRINTS" id="PR00481">
    <property type="entry name" value="LAMNOPPTDASE"/>
</dbReference>
<reference evidence="21" key="1">
    <citation type="submission" date="2016-12" db="EMBL/GenBank/DDBJ databases">
        <title>An insight into the sialome and mialome of the sand fly, Nyssomyia neivai.</title>
        <authorList>
            <person name="Sebastian V."/>
            <person name="Goulart T.M."/>
            <person name="Oliveira W."/>
            <person name="Calvo E."/>
            <person name="Oliveira L.F."/>
            <person name="Pinto M.C."/>
            <person name="Rosselino A.M."/>
            <person name="Ribeiro J.M."/>
        </authorList>
    </citation>
    <scope>NUCLEOTIDE SEQUENCE</scope>
</reference>
<evidence type="ECO:0000256" key="7">
    <source>
        <dbReference type="ARBA" id="ARBA00022438"/>
    </source>
</evidence>
<dbReference type="PROSITE" id="PS00631">
    <property type="entry name" value="CYTOSOL_AP"/>
    <property type="match status" value="1"/>
</dbReference>
<dbReference type="InterPro" id="IPR043472">
    <property type="entry name" value="Macro_dom-like"/>
</dbReference>
<accession>A0A1L8E2M7</accession>
<dbReference type="EC" id="3.4.13.23" evidence="11"/>
<dbReference type="GO" id="GO:0006508">
    <property type="term" value="P:proteolysis"/>
    <property type="evidence" value="ECO:0007669"/>
    <property type="project" value="UniProtKB-KW"/>
</dbReference>
<dbReference type="EC" id="3.4.11.1" evidence="4"/>
<proteinExistence type="inferred from homology"/>
<comment type="catalytic activity">
    <reaction evidence="2">
        <text>Release of N-terminal proline from a peptide.</text>
        <dbReference type="EC" id="3.4.11.5"/>
    </reaction>
</comment>
<dbReference type="SUPFAM" id="SSF52949">
    <property type="entry name" value="Macro domain-like"/>
    <property type="match status" value="1"/>
</dbReference>
<evidence type="ECO:0000256" key="15">
    <source>
        <dbReference type="ARBA" id="ARBA00031564"/>
    </source>
</evidence>
<dbReference type="HAMAP" id="MF_00181">
    <property type="entry name" value="Cytosol_peptidase_M17"/>
    <property type="match status" value="1"/>
</dbReference>
<dbReference type="GO" id="GO:0030145">
    <property type="term" value="F:manganese ion binding"/>
    <property type="evidence" value="ECO:0007669"/>
    <property type="project" value="InterPro"/>
</dbReference>
<organism evidence="21">
    <name type="scientific">Nyssomyia neivai</name>
    <dbReference type="NCBI Taxonomy" id="330878"/>
    <lineage>
        <taxon>Eukaryota</taxon>
        <taxon>Metazoa</taxon>
        <taxon>Ecdysozoa</taxon>
        <taxon>Arthropoda</taxon>
        <taxon>Hexapoda</taxon>
        <taxon>Insecta</taxon>
        <taxon>Pterygota</taxon>
        <taxon>Neoptera</taxon>
        <taxon>Endopterygota</taxon>
        <taxon>Diptera</taxon>
        <taxon>Nematocera</taxon>
        <taxon>Psychodoidea</taxon>
        <taxon>Psychodidae</taxon>
        <taxon>Nyssomyia</taxon>
    </lineage>
</organism>
<comment type="catalytic activity">
    <reaction evidence="18">
        <text>S-benzyl-L-cysteinylglycine + H2O = S-benzyl-L-cysteine + glycine</text>
        <dbReference type="Rhea" id="RHEA:62568"/>
        <dbReference type="ChEBI" id="CHEBI:15377"/>
        <dbReference type="ChEBI" id="CHEBI:57305"/>
        <dbReference type="ChEBI" id="CHEBI:145802"/>
        <dbReference type="ChEBI" id="CHEBI:145803"/>
    </reaction>
    <physiologicalReaction direction="left-to-right" evidence="18">
        <dbReference type="Rhea" id="RHEA:62569"/>
    </physiologicalReaction>
</comment>
<dbReference type="CDD" id="cd00433">
    <property type="entry name" value="Peptidase_M17"/>
    <property type="match status" value="1"/>
</dbReference>
<dbReference type="Gene3D" id="3.40.630.10">
    <property type="entry name" value="Zn peptidases"/>
    <property type="match status" value="1"/>
</dbReference>
<name>A0A1L8E2M7_9DIPT</name>
<evidence type="ECO:0000256" key="3">
    <source>
        <dbReference type="ARBA" id="ARBA00009528"/>
    </source>
</evidence>
<dbReference type="Gene3D" id="3.40.220.10">
    <property type="entry name" value="Leucine Aminopeptidase, subunit E, domain 1"/>
    <property type="match status" value="1"/>
</dbReference>
<dbReference type="EMBL" id="GFDF01001091">
    <property type="protein sequence ID" value="JAV12993.1"/>
    <property type="molecule type" value="Transcribed_RNA"/>
</dbReference>
<comment type="catalytic activity">
    <reaction evidence="10">
        <text>an S-substituted L-cysteinylglycine + H2O = an S-substituted L-cysteine + glycine</text>
        <dbReference type="Rhea" id="RHEA:60444"/>
        <dbReference type="ChEBI" id="CHEBI:15377"/>
        <dbReference type="ChEBI" id="CHEBI:57305"/>
        <dbReference type="ChEBI" id="CHEBI:58717"/>
        <dbReference type="ChEBI" id="CHEBI:143103"/>
        <dbReference type="EC" id="3.4.13.23"/>
    </reaction>
    <physiologicalReaction direction="left-to-right" evidence="10">
        <dbReference type="Rhea" id="RHEA:60445"/>
    </physiologicalReaction>
</comment>
<dbReference type="AlphaFoldDB" id="A0A1L8E2M7"/>
<evidence type="ECO:0000256" key="14">
    <source>
        <dbReference type="ARBA" id="ARBA00030997"/>
    </source>
</evidence>